<keyword evidence="1" id="KW-0540">Nuclease</keyword>
<evidence type="ECO:0000259" key="3">
    <source>
        <dbReference type="SMART" id="SM00479"/>
    </source>
</evidence>
<dbReference type="EMBL" id="CP019434">
    <property type="protein sequence ID" value="APZ44555.1"/>
    <property type="molecule type" value="Genomic_DNA"/>
</dbReference>
<feature type="domain" description="Exonuclease" evidence="3">
    <location>
        <begin position="12"/>
        <end position="175"/>
    </location>
</feature>
<keyword evidence="5" id="KW-1185">Reference proteome</keyword>
<reference evidence="4 5" key="1">
    <citation type="submission" date="2017-01" db="EMBL/GenBank/DDBJ databases">
        <title>Draft sequence of Acidihalobacter ferrooxidans strain DSM 14175 (strain V8).</title>
        <authorList>
            <person name="Khaleque H.N."/>
            <person name="Ramsay J.P."/>
            <person name="Murphy R.J.T."/>
            <person name="Kaksonen A.H."/>
            <person name="Boxall N.J."/>
            <person name="Watkin E.L.J."/>
        </authorList>
    </citation>
    <scope>NUCLEOTIDE SEQUENCE [LARGE SCALE GENOMIC DNA]</scope>
    <source>
        <strain evidence="4 5">V8</strain>
    </source>
</reference>
<evidence type="ECO:0000256" key="2">
    <source>
        <dbReference type="ARBA" id="ARBA00022839"/>
    </source>
</evidence>
<dbReference type="PANTHER" id="PTHR30231">
    <property type="entry name" value="DNA POLYMERASE III SUBUNIT EPSILON"/>
    <property type="match status" value="1"/>
</dbReference>
<name>A0A1P8UL68_9GAMM</name>
<dbReference type="PANTHER" id="PTHR30231:SF41">
    <property type="entry name" value="DNA POLYMERASE III SUBUNIT EPSILON"/>
    <property type="match status" value="1"/>
</dbReference>
<dbReference type="KEGG" id="afy:BW247_05340"/>
<evidence type="ECO:0000313" key="4">
    <source>
        <dbReference type="EMBL" id="APZ44555.1"/>
    </source>
</evidence>
<dbReference type="GO" id="GO:0005829">
    <property type="term" value="C:cytosol"/>
    <property type="evidence" value="ECO:0007669"/>
    <property type="project" value="TreeGrafter"/>
</dbReference>
<dbReference type="STRING" id="1765967.BW247_05340"/>
<proteinExistence type="predicted"/>
<dbReference type="AlphaFoldDB" id="A0A1P8UL68"/>
<evidence type="ECO:0000313" key="5">
    <source>
        <dbReference type="Proteomes" id="UP000243807"/>
    </source>
</evidence>
<dbReference type="GO" id="GO:0045004">
    <property type="term" value="P:DNA replication proofreading"/>
    <property type="evidence" value="ECO:0007669"/>
    <property type="project" value="TreeGrafter"/>
</dbReference>
<evidence type="ECO:0000256" key="1">
    <source>
        <dbReference type="ARBA" id="ARBA00022722"/>
    </source>
</evidence>
<dbReference type="GO" id="GO:0008408">
    <property type="term" value="F:3'-5' exonuclease activity"/>
    <property type="evidence" value="ECO:0007669"/>
    <property type="project" value="TreeGrafter"/>
</dbReference>
<dbReference type="RefSeq" id="WP_076838357.1">
    <property type="nucleotide sequence ID" value="NZ_CP019434.1"/>
</dbReference>
<keyword evidence="2" id="KW-0269">Exonuclease</keyword>
<organism evidence="4 5">
    <name type="scientific">Acidihalobacter ferrooxydans</name>
    <dbReference type="NCBI Taxonomy" id="1765967"/>
    <lineage>
        <taxon>Bacteria</taxon>
        <taxon>Pseudomonadati</taxon>
        <taxon>Pseudomonadota</taxon>
        <taxon>Gammaproteobacteria</taxon>
        <taxon>Chromatiales</taxon>
        <taxon>Ectothiorhodospiraceae</taxon>
        <taxon>Acidihalobacter</taxon>
    </lineage>
</organism>
<dbReference type="Proteomes" id="UP000243807">
    <property type="component" value="Chromosome"/>
</dbReference>
<dbReference type="InterPro" id="IPR036397">
    <property type="entry name" value="RNaseH_sf"/>
</dbReference>
<protein>
    <recommendedName>
        <fullName evidence="3">Exonuclease domain-containing protein</fullName>
    </recommendedName>
</protein>
<dbReference type="SUPFAM" id="SSF53098">
    <property type="entry name" value="Ribonuclease H-like"/>
    <property type="match status" value="1"/>
</dbReference>
<dbReference type="CDD" id="cd06127">
    <property type="entry name" value="DEDDh"/>
    <property type="match status" value="1"/>
</dbReference>
<dbReference type="Gene3D" id="3.30.420.10">
    <property type="entry name" value="Ribonuclease H-like superfamily/Ribonuclease H"/>
    <property type="match status" value="1"/>
</dbReference>
<dbReference type="SMART" id="SM00479">
    <property type="entry name" value="EXOIII"/>
    <property type="match status" value="1"/>
</dbReference>
<sequence>MPDHTHELADTTFAVIDCEATGLNLEQDRPVEAAVVLLHPDGSVEPTLETLIDPRIPIPATASAIHHLVDDDVYGAPSLADIQPELTATGDAFAAHNAPYDRTMLGLTHTANPWICTWRLAMHLWPQAPAHGNQVLRYWLHLDVPQAKGLPAHRAMADALVTAAVLRQGLLELHSREDAPESAEALAEWIARPAELQHVPFGKHRGRPWKDMDCGFLEWVLERDFSVDVRHTAALWLERQRIV</sequence>
<dbReference type="Pfam" id="PF00929">
    <property type="entry name" value="RNase_T"/>
    <property type="match status" value="1"/>
</dbReference>
<gene>
    <name evidence="4" type="ORF">BW247_05340</name>
</gene>
<keyword evidence="2" id="KW-0378">Hydrolase</keyword>
<accession>A0A1P8UL68</accession>
<dbReference type="InterPro" id="IPR012337">
    <property type="entry name" value="RNaseH-like_sf"/>
</dbReference>
<dbReference type="GO" id="GO:0003676">
    <property type="term" value="F:nucleic acid binding"/>
    <property type="evidence" value="ECO:0007669"/>
    <property type="project" value="InterPro"/>
</dbReference>
<dbReference type="InterPro" id="IPR013520">
    <property type="entry name" value="Ribonucl_H"/>
</dbReference>